<evidence type="ECO:0000256" key="1">
    <source>
        <dbReference type="SAM" id="MobiDB-lite"/>
    </source>
</evidence>
<comment type="caution">
    <text evidence="3">The sequence shown here is derived from an EMBL/GenBank/DDBJ whole genome shotgun (WGS) entry which is preliminary data.</text>
</comment>
<reference evidence="3 4" key="1">
    <citation type="journal article" date="2017" name="Syst. Appl. Microbiol.">
        <title>Pseudomonas caspiana sp. nov., a citrus pathogen in the Pseudomonas syringae phylogenetic group.</title>
        <authorList>
            <person name="Busquets A."/>
            <person name="Gomila M."/>
            <person name="Beiki F."/>
            <person name="Mulet M."/>
            <person name="Rahimian H."/>
            <person name="Garcia-Valdes E."/>
            <person name="Lalucat J."/>
        </authorList>
    </citation>
    <scope>NUCLEOTIDE SEQUENCE [LARGE SCALE GENOMIC DNA]</scope>
    <source>
        <strain evidence="3 4">FBF102</strain>
    </source>
</reference>
<dbReference type="NCBIfam" id="TIGR01901">
    <property type="entry name" value="adhes_NPXG"/>
    <property type="match status" value="1"/>
</dbReference>
<dbReference type="GO" id="GO:0003824">
    <property type="term" value="F:catalytic activity"/>
    <property type="evidence" value="ECO:0007669"/>
    <property type="project" value="UniProtKB-ARBA"/>
</dbReference>
<dbReference type="Gene3D" id="2.160.20.10">
    <property type="entry name" value="Single-stranded right-handed beta-helix, Pectin lyase-like"/>
    <property type="match status" value="1"/>
</dbReference>
<dbReference type="InterPro" id="IPR025157">
    <property type="entry name" value="Hemagglutinin_rpt"/>
</dbReference>
<keyword evidence="4" id="KW-1185">Reference proteome</keyword>
<dbReference type="Proteomes" id="UP000195440">
    <property type="component" value="Unassembled WGS sequence"/>
</dbReference>
<proteinExistence type="predicted"/>
<gene>
    <name evidence="3" type="ORF">AUC60_20060</name>
</gene>
<dbReference type="NCBIfam" id="TIGR01731">
    <property type="entry name" value="fil_hemag_20aa"/>
    <property type="match status" value="10"/>
</dbReference>
<sequence length="2776" mass="287069">MDVHQFALLARQPSAELKPRKRFLGVSKRALALLMVNVMFWQPIWAQAGGVAVSGGTNTSVGQAANGVPVINIAAPNAAGLSHNQFKDYNVGKEGVILNNSTSAAQNTQLAGYINGNSQLGGKAAGVILNEVNGGSASQLNGYTEVAGKSARVIIANPYGVTCNGCGFINTPRVTLSTGKPVLDGNGKLDRFEVDGGSINIEGDGLNADNVDQFDIITRSAKINANIYAKQLNVVAGANDVNADTLATTARAGNDAEKPALAIDSSALGGMYANTIKLVGTEKGVGVKLAGDMAASGGDMQIDANGHLTMAKAAASGAVNVNAASLDAQDSIYAGTSANVQTRGSLKNQKVLAARDSIKLSSGGQLTNSGTVQAGINPDNTRNATGDVSLNGKNINNTGNVVATRNLSATAEQSLTNSGAIQATTAANSAVDAGNVGLAGTSITNTGTVVASRNLTTTASQVVDNSGTLQAGVNADNSRNANGDISLNGQTVTNTGNVIASRNLSATAGQALVNNGGIFAAGQTLIASTSILDNQNKGQLLSDGGMTLTADNLLNGSDGYISSGGGMTVRAGAINNRAGVIESGSNLDLSASTLDNSNGQIRSLGLTGNSRFAIGGLLDNSGGALESANTDLSLAAGSFQNINGSVLHVGTGALDVSGLALDNVGGSLVTRGGLTFNKAAWTNSSVIQAANLTLDVGNFQQTATGQLLGTNSFVGRGANWSTNGVIASDGRVDLTLTDQLTNSGRITSATALGINAPRVSNLGTLAAGQVLTVSTGSLLNDHALIFSGGNISLQVDELNNVASDIYAMGNLLVDRDGLGGLATSITNSSSNIQADGTLSLAASTIENIRTILTVESGIYSASITPTACIEGVNAGDCDGGKQHRPFLISQRDHLAVTEASAASSITSGGSMLLTGGSLLNSSSSIAAGGDLTAIFDDVTNTAIETHDTQTDRIFVEERTRSPGFMQQLASAFTQQYSIDSPGYNKNALGGLEGALATFIGRTEGEKAELAKTTQLAAPDQSYSAIIQAGGAVNVQAKNGIDNSVVRGGYTYVGSGAKTDTSEPGYSTVVALNPQLAPDLGQQAVNPINLPGFQLPTSQFAANPQKYLIESDPAFTNLGRFLSSDYMLDKLGYNPDEAQKRLGDGYYEQKLIQQAVIARTGQRFIDGQTSDAGLFKYLMDNAIASKDALNLSVGVSLTGEQVAALTHDIVWMEQHEVAGQKVLVPVLYMAQANNRLAPNGALITGNDVSLISGQNLNNSGTLRATNNLGVSAGGNLTNSGLVEAGNLLQMRANNNLTNTAGGVIAGRNVELVAVNGDLLNERSVTTHQSDSGYRSERTQFVNNAARIEAADTLTMQAKRDVNSIGSVIKSGGDTTIQAGRDVNIVSAQQENSGAVGTRSTRQNITQYGSVVEAGRDFQVVAARNISAVASQISAQRNLTLDAAENLNIASAADEQHSYSKSKKVKAQEDHVSQVSSVLKAGQNVALGAGTDLGIIGSRVNGGGNVSLDAGQDVVIASAQDEAYSYFKKKKTGSFGRSSTRETESYNSTNVGSVIEAGNDLTVNASQDAKGAVSINGGRDVAIVGSQLKAGNDLLLGATNDVSITSGVEESGSYSKKTKSGFLGLSKSGKTQLQTTATQAGSELEAGNDLIIATGNDLSLRASSATAGNDAELRAGLVKDTGDVRLDSAQNTAYSMTEQYKKKFGLSGGDAFGLMVGTPSWGGDITLSSSKKAGREVTSSTSAGSYVGAQRDVNIDAARDINVVGSDVGAGRTVNLNAGRDTNVLASSSQQQTSSWETKKSFGLKQDADRNGYTTFVGQETLKNKNRESQQTAAASHIDAGQDIVVNSGRDITQRGSDLYAENDIALQAGRDITIDAAGERSESASSQSAKRSGTTTTVSYNYGNMVDAVNGAGKGEDNTSKASSTLKAVDGVNQFFSGPTADGSIGNSSQSQSVSQVINSNRGSTMVAGNDISVLAGNDVTVRGSNFQAGRDINVQGRDVTFDVAKGSQDSEGEQTQSKGGLKGGTTGGFKIGIGGSTGIATQEGMQGTSQASQLNAGRDINLEARRDLALIGTQAAAVRNFYLKAANDLTIRAAQNESSSQDDRHSGGAEGGIAVGPSGIGFYASVNIGRGELDREGKQQQGAYLLAGNQLGFESGRDTTIAGAQLSGKDVTGNVGRNLSVSSVPDTGKASGKQFDVSATVVVGYGASVSGSVGYGKTDGKTNWVGNQTSIIAQDKLDIKTGEHTQLDGALIASNTGNLKLDTGTLGFSDIAGQDKERSYYLNMGGSYGLEGGQAQQDSSQVGKGNSGANGWSVEGYNYEKDRQQMVRGTIGAGDIVVRQDAATGENSTAGLNRDVSKASEITRDEEHRTDLYVTKSSTDAVLSPVVTVKEWTNQLRNYDETAQQNFKEAARGLTRVVNKAESTFGRKMDAGAANLMGEKFAENTMDLLLQGGMSRSQAMKTLADPAFQESVVAEVASMAEIDLKPVEDLDTTLQAINQTKNPNLVVLKSTHITEEDEETLNLAQNTLRSMSSIKQYIKDHPEQQEAVTVMVALTQGPKGLLQLAISKAVGETPQGKKLEETIAAYTDAVGKRVADAMEGKELSDTDDFEQYLIGGGQFTASILTGGIQKRKSAGERTVVSVNAPKKGTEVVGGSKTTGEAAIHVPGRVQSRINLQTGTNKFGMNHILKEHLSGKANKSQFNMPEGELRQLLQSNQVVSSPVVKTLESKTHGVLYVRQVDVGRTIGTDYLKNNNATSIITTQTDRFGNIVTAFPGI</sequence>
<feature type="domain" description="Filamentous haemagglutinin FhaB/tRNA nuclease CdiA-like TPS" evidence="2">
    <location>
        <begin position="65"/>
        <end position="186"/>
    </location>
</feature>
<evidence type="ECO:0000259" key="2">
    <source>
        <dbReference type="SMART" id="SM00912"/>
    </source>
</evidence>
<dbReference type="Pfam" id="PF13332">
    <property type="entry name" value="Fil_haemagg_2"/>
    <property type="match status" value="6"/>
</dbReference>
<feature type="compositionally biased region" description="Polar residues" evidence="1">
    <location>
        <begin position="2007"/>
        <end position="2017"/>
    </location>
</feature>
<dbReference type="Pfam" id="PF05860">
    <property type="entry name" value="TPS"/>
    <property type="match status" value="1"/>
</dbReference>
<feature type="region of interest" description="Disordered" evidence="1">
    <location>
        <begin position="2004"/>
        <end position="2026"/>
    </location>
</feature>
<dbReference type="SUPFAM" id="SSF51126">
    <property type="entry name" value="Pectin lyase-like"/>
    <property type="match status" value="1"/>
</dbReference>
<dbReference type="EMBL" id="LOHF01000020">
    <property type="protein sequence ID" value="OUM71988.1"/>
    <property type="molecule type" value="Genomic_DNA"/>
</dbReference>
<name>A0A1Y3NWM1_9PSED</name>
<dbReference type="InterPro" id="IPR010069">
    <property type="entry name" value="CdiA_FHA1_rpt"/>
</dbReference>
<dbReference type="OrthoDB" id="2664633at2"/>
<dbReference type="SMART" id="SM00912">
    <property type="entry name" value="Haemagg_act"/>
    <property type="match status" value="1"/>
</dbReference>
<dbReference type="InterPro" id="IPR011050">
    <property type="entry name" value="Pectin_lyase_fold/virulence"/>
</dbReference>
<feature type="region of interest" description="Disordered" evidence="1">
    <location>
        <begin position="1876"/>
        <end position="1896"/>
    </location>
</feature>
<protein>
    <recommendedName>
        <fullName evidence="2">Filamentous haemagglutinin FhaB/tRNA nuclease CdiA-like TPS domain-containing protein</fullName>
    </recommendedName>
</protein>
<evidence type="ECO:0000313" key="4">
    <source>
        <dbReference type="Proteomes" id="UP000195440"/>
    </source>
</evidence>
<accession>A0A1Y3NWM1</accession>
<feature type="compositionally biased region" description="Low complexity" evidence="1">
    <location>
        <begin position="1882"/>
        <end position="1892"/>
    </location>
</feature>
<dbReference type="InterPro" id="IPR012334">
    <property type="entry name" value="Pectin_lyas_fold"/>
</dbReference>
<dbReference type="InterPro" id="IPR008638">
    <property type="entry name" value="FhaB/CdiA-like_TPS"/>
</dbReference>
<evidence type="ECO:0000313" key="3">
    <source>
        <dbReference type="EMBL" id="OUM71988.1"/>
    </source>
</evidence>
<organism evidence="3 4">
    <name type="scientific">Pseudomonas caspiana</name>
    <dbReference type="NCBI Taxonomy" id="1451454"/>
    <lineage>
        <taxon>Bacteria</taxon>
        <taxon>Pseudomonadati</taxon>
        <taxon>Pseudomonadota</taxon>
        <taxon>Gammaproteobacteria</taxon>
        <taxon>Pseudomonadales</taxon>
        <taxon>Pseudomonadaceae</taxon>
        <taxon>Pseudomonas</taxon>
    </lineage>
</organism>
<dbReference type="RefSeq" id="WP_087271788.1">
    <property type="nucleotide sequence ID" value="NZ_JBJGBV010000029.1"/>
</dbReference>